<dbReference type="OrthoDB" id="10264538at2759"/>
<keyword evidence="2 6" id="KW-0689">Ribosomal protein</keyword>
<dbReference type="AlphaFoldDB" id="A0A2L2Z5J6"/>
<evidence type="ECO:0000256" key="3">
    <source>
        <dbReference type="ARBA" id="ARBA00023274"/>
    </source>
</evidence>
<evidence type="ECO:0000256" key="5">
    <source>
        <dbReference type="ARBA" id="ARBA00035321"/>
    </source>
</evidence>
<keyword evidence="3" id="KW-0687">Ribonucleoprotein</keyword>
<name>A0A2L2Z5J6_PARTP</name>
<comment type="similarity">
    <text evidence="1">Belongs to the eukaryotic ribosomal protein eL13 family.</text>
</comment>
<dbReference type="InterPro" id="IPR001380">
    <property type="entry name" value="Ribosomal_eL13"/>
</dbReference>
<evidence type="ECO:0000256" key="4">
    <source>
        <dbReference type="ARBA" id="ARBA00035216"/>
    </source>
</evidence>
<reference evidence="6" key="1">
    <citation type="journal article" date="2016" name="Mol. Ecol. Resour.">
        <title>Evaluation of the impact of RNA preservation methods of spiders for de novo transcriptome assembly.</title>
        <authorList>
            <person name="Kono N."/>
            <person name="Nakamura H."/>
            <person name="Ito Y."/>
            <person name="Tomita M."/>
            <person name="Arakawa K."/>
        </authorList>
    </citation>
    <scope>NUCLEOTIDE SEQUENCE</scope>
    <source>
        <tissue evidence="6">Whole body</tissue>
    </source>
</reference>
<dbReference type="PANTHER" id="PTHR11722">
    <property type="entry name" value="60S RIBOSOMAL PROTEIN L13"/>
    <property type="match status" value="1"/>
</dbReference>
<dbReference type="EMBL" id="IAAA01118842">
    <property type="protein sequence ID" value="LAA15688.1"/>
    <property type="molecule type" value="mRNA"/>
</dbReference>
<organism evidence="6">
    <name type="scientific">Parasteatoda tepidariorum</name>
    <name type="common">Common house spider</name>
    <name type="synonym">Achaearanea tepidariorum</name>
    <dbReference type="NCBI Taxonomy" id="114398"/>
    <lineage>
        <taxon>Eukaryota</taxon>
        <taxon>Metazoa</taxon>
        <taxon>Ecdysozoa</taxon>
        <taxon>Arthropoda</taxon>
        <taxon>Chelicerata</taxon>
        <taxon>Arachnida</taxon>
        <taxon>Araneae</taxon>
        <taxon>Araneomorphae</taxon>
        <taxon>Entelegynae</taxon>
        <taxon>Araneoidea</taxon>
        <taxon>Theridiidae</taxon>
        <taxon>Parasteatoda</taxon>
    </lineage>
</organism>
<evidence type="ECO:0000256" key="1">
    <source>
        <dbReference type="ARBA" id="ARBA00005640"/>
    </source>
</evidence>
<dbReference type="GO" id="GO:0022625">
    <property type="term" value="C:cytosolic large ribosomal subunit"/>
    <property type="evidence" value="ECO:0007669"/>
    <property type="project" value="TreeGrafter"/>
</dbReference>
<dbReference type="GO" id="GO:0003723">
    <property type="term" value="F:RNA binding"/>
    <property type="evidence" value="ECO:0007669"/>
    <property type="project" value="TreeGrafter"/>
</dbReference>
<dbReference type="Pfam" id="PF01294">
    <property type="entry name" value="Ribosomal_L13e"/>
    <property type="match status" value="1"/>
</dbReference>
<evidence type="ECO:0000313" key="6">
    <source>
        <dbReference type="EMBL" id="LAA15688.1"/>
    </source>
</evidence>
<sequence length="79" mass="9507">MASKRNNMIPNGHFHKVWQRFVKTWFIQPMRKKRRHVNRVKKARLVATRPAKGAIRPIVHYPSFRYNTNQRLVRGVSLE</sequence>
<dbReference type="GO" id="GO:0006412">
    <property type="term" value="P:translation"/>
    <property type="evidence" value="ECO:0007669"/>
    <property type="project" value="InterPro"/>
</dbReference>
<evidence type="ECO:0000256" key="2">
    <source>
        <dbReference type="ARBA" id="ARBA00022980"/>
    </source>
</evidence>
<accession>A0A2L2Z5J6</accession>
<dbReference type="PANTHER" id="PTHR11722:SF0">
    <property type="entry name" value="LARGE RIBOSOMAL SUBUNIT PROTEIN EL13"/>
    <property type="match status" value="1"/>
</dbReference>
<dbReference type="GO" id="GO:0003735">
    <property type="term" value="F:structural constituent of ribosome"/>
    <property type="evidence" value="ECO:0007669"/>
    <property type="project" value="InterPro"/>
</dbReference>
<proteinExistence type="evidence at transcript level"/>
<protein>
    <recommendedName>
        <fullName evidence="4">Large ribosomal subunit protein eL13</fullName>
    </recommendedName>
    <alternativeName>
        <fullName evidence="5">60S ribosomal protein L13</fullName>
    </alternativeName>
</protein>